<feature type="region of interest" description="Disordered" evidence="3">
    <location>
        <begin position="107"/>
        <end position="147"/>
    </location>
</feature>
<comment type="caution">
    <text evidence="4">The sequence shown here is derived from an EMBL/GenBank/DDBJ whole genome shotgun (WGS) entry which is preliminary data.</text>
</comment>
<dbReference type="Gene3D" id="4.10.520.10">
    <property type="entry name" value="IHF-like DNA-binding proteins"/>
    <property type="match status" value="1"/>
</dbReference>
<dbReference type="InterPro" id="IPR000119">
    <property type="entry name" value="Hist_DNA-bd"/>
</dbReference>
<accession>A0ABP1G8G8</accession>
<gene>
    <name evidence="4" type="primary">g10614</name>
    <name evidence="4" type="ORF">VP750_LOCUS9518</name>
</gene>
<dbReference type="InterPro" id="IPR010992">
    <property type="entry name" value="IHF-like_DNA-bd_dom_sf"/>
</dbReference>
<dbReference type="PANTHER" id="PTHR33175:SF3">
    <property type="entry name" value="DNA-BINDING PROTEIN HU-BETA"/>
    <property type="match status" value="1"/>
</dbReference>
<dbReference type="Pfam" id="PF00216">
    <property type="entry name" value="Bac_DNA_binding"/>
    <property type="match status" value="1"/>
</dbReference>
<dbReference type="SUPFAM" id="SSF47729">
    <property type="entry name" value="IHF-like DNA-binding proteins"/>
    <property type="match status" value="1"/>
</dbReference>
<evidence type="ECO:0000256" key="3">
    <source>
        <dbReference type="SAM" id="MobiDB-lite"/>
    </source>
</evidence>
<protein>
    <submittedName>
        <fullName evidence="4">G10614 protein</fullName>
    </submittedName>
</protein>
<evidence type="ECO:0000313" key="5">
    <source>
        <dbReference type="Proteomes" id="UP001497392"/>
    </source>
</evidence>
<keyword evidence="5" id="KW-1185">Reference proteome</keyword>
<evidence type="ECO:0000313" key="4">
    <source>
        <dbReference type="EMBL" id="CAL5227612.1"/>
    </source>
</evidence>
<dbReference type="SMART" id="SM00411">
    <property type="entry name" value="BHL"/>
    <property type="match status" value="1"/>
</dbReference>
<organism evidence="4 5">
    <name type="scientific">Coccomyxa viridis</name>
    <dbReference type="NCBI Taxonomy" id="1274662"/>
    <lineage>
        <taxon>Eukaryota</taxon>
        <taxon>Viridiplantae</taxon>
        <taxon>Chlorophyta</taxon>
        <taxon>core chlorophytes</taxon>
        <taxon>Trebouxiophyceae</taxon>
        <taxon>Trebouxiophyceae incertae sedis</taxon>
        <taxon>Coccomyxaceae</taxon>
        <taxon>Coccomyxa</taxon>
    </lineage>
</organism>
<dbReference type="Proteomes" id="UP001497392">
    <property type="component" value="Unassembled WGS sequence"/>
</dbReference>
<dbReference type="InterPro" id="IPR020816">
    <property type="entry name" value="Histone-like_DNA-bd_CS"/>
</dbReference>
<dbReference type="PRINTS" id="PR01727">
    <property type="entry name" value="DNABINDINGHU"/>
</dbReference>
<keyword evidence="1" id="KW-0238">DNA-binding</keyword>
<reference evidence="4 5" key="1">
    <citation type="submission" date="2024-06" db="EMBL/GenBank/DDBJ databases">
        <authorList>
            <person name="Kraege A."/>
            <person name="Thomma B."/>
        </authorList>
    </citation>
    <scope>NUCLEOTIDE SEQUENCE [LARGE SCALE GENOMIC DNA]</scope>
</reference>
<proteinExistence type="inferred from homology"/>
<dbReference type="CDD" id="cd13831">
    <property type="entry name" value="HU"/>
    <property type="match status" value="1"/>
</dbReference>
<evidence type="ECO:0000256" key="1">
    <source>
        <dbReference type="ARBA" id="ARBA00023125"/>
    </source>
</evidence>
<dbReference type="EMBL" id="CAXHTA020000017">
    <property type="protein sequence ID" value="CAL5227612.1"/>
    <property type="molecule type" value="Genomic_DNA"/>
</dbReference>
<name>A0ABP1G8G8_9CHLO</name>
<sequence>MCMQSRPTAILQLDSDSYKNCKKGWQTGCNVSNLAHDESAKAFQQLPASEVEGGSSIITASQSPQSNIPEKQAKACIKAALDLITDEVSSGNRVSFTGFGAFEPRARAARKGTNPQTKEVMNLPASTTPGFTAGKAFKDKVNGSGKP</sequence>
<evidence type="ECO:0000256" key="2">
    <source>
        <dbReference type="RuleBase" id="RU003939"/>
    </source>
</evidence>
<feature type="compositionally biased region" description="Polar residues" evidence="3">
    <location>
        <begin position="113"/>
        <end position="130"/>
    </location>
</feature>
<comment type="similarity">
    <text evidence="2">Belongs to the bacterial histone-like protein family.</text>
</comment>
<dbReference type="PROSITE" id="PS00045">
    <property type="entry name" value="HISTONE_LIKE"/>
    <property type="match status" value="1"/>
</dbReference>
<dbReference type="PANTHER" id="PTHR33175">
    <property type="entry name" value="DNA-BINDING PROTEIN HU"/>
    <property type="match status" value="1"/>
</dbReference>